<dbReference type="NCBIfam" id="TIGR00017">
    <property type="entry name" value="cmk"/>
    <property type="match status" value="1"/>
</dbReference>
<keyword evidence="5 8" id="KW-0067">ATP-binding</keyword>
<comment type="subcellular location">
    <subcellularLocation>
        <location evidence="8">Cytoplasm</location>
    </subcellularLocation>
</comment>
<evidence type="ECO:0000313" key="9">
    <source>
        <dbReference type="EMBL" id="EGG30350.1"/>
    </source>
</evidence>
<sequence>MIPVLTIDGPSGAGKGTIARLMAERLGWHLLDSGALYRLTALAGIDRSLSLDDAQAMAACARALDVDFKIINHAVVIELDGTDVTSRVRSEEAGMGASKVAALPSVRDALFERQRAFQQAPGLVADGRDMGTTIFPEATVKIFLTASAEARAERRAKQLLELGENVSLPRLLEDIKARDERDSARSASPLKPADDAITLDSTALSIEEVLAIVAKAVADTNR</sequence>
<dbReference type="AlphaFoldDB" id="F3KZY4"/>
<dbReference type="GO" id="GO:0005737">
    <property type="term" value="C:cytoplasm"/>
    <property type="evidence" value="ECO:0007669"/>
    <property type="project" value="UniProtKB-SubCell"/>
</dbReference>
<evidence type="ECO:0000256" key="8">
    <source>
        <dbReference type="HAMAP-Rule" id="MF_00238"/>
    </source>
</evidence>
<comment type="caution">
    <text evidence="9">The sequence shown here is derived from an EMBL/GenBank/DDBJ whole genome shotgun (WGS) entry which is preliminary data.</text>
</comment>
<organism evidence="9 10">
    <name type="scientific">Aequoribacter fuscus</name>
    <dbReference type="NCBI Taxonomy" id="2518989"/>
    <lineage>
        <taxon>Bacteria</taxon>
        <taxon>Pseudomonadati</taxon>
        <taxon>Pseudomonadota</taxon>
        <taxon>Gammaproteobacteria</taxon>
        <taxon>Cellvibrionales</taxon>
        <taxon>Halieaceae</taxon>
        <taxon>Aequoribacter</taxon>
    </lineage>
</organism>
<reference evidence="9 10" key="1">
    <citation type="journal article" date="2011" name="J. Bacteriol.">
        <title>Genome sequence of strain IMCC3088, a proteorhodopsin-containing marine bacterium belonging to the OM60/NOR5 clade.</title>
        <authorList>
            <person name="Jang Y."/>
            <person name="Oh H.M."/>
            <person name="Kang I."/>
            <person name="Lee K."/>
            <person name="Yang S.J."/>
            <person name="Cho J.C."/>
        </authorList>
    </citation>
    <scope>NUCLEOTIDE SEQUENCE [LARGE SCALE GENOMIC DNA]</scope>
    <source>
        <strain evidence="9 10">IMCC3088</strain>
    </source>
</reference>
<dbReference type="SUPFAM" id="SSF52540">
    <property type="entry name" value="P-loop containing nucleoside triphosphate hydrolases"/>
    <property type="match status" value="1"/>
</dbReference>
<dbReference type="InterPro" id="IPR003136">
    <property type="entry name" value="Cytidylate_kin"/>
</dbReference>
<keyword evidence="4 8" id="KW-0418">Kinase</keyword>
<keyword evidence="2 8" id="KW-0808">Transferase</keyword>
<accession>F3KZY4</accession>
<dbReference type="GO" id="GO:0036431">
    <property type="term" value="F:dCMP kinase activity"/>
    <property type="evidence" value="ECO:0007669"/>
    <property type="project" value="InterPro"/>
</dbReference>
<evidence type="ECO:0000256" key="2">
    <source>
        <dbReference type="ARBA" id="ARBA00022679"/>
    </source>
</evidence>
<dbReference type="InterPro" id="IPR027417">
    <property type="entry name" value="P-loop_NTPase"/>
</dbReference>
<keyword evidence="8" id="KW-0963">Cytoplasm</keyword>
<dbReference type="Pfam" id="PF02224">
    <property type="entry name" value="Cytidylate_kin"/>
    <property type="match status" value="1"/>
</dbReference>
<dbReference type="GO" id="GO:0006220">
    <property type="term" value="P:pyrimidine nucleotide metabolic process"/>
    <property type="evidence" value="ECO:0007669"/>
    <property type="project" value="UniProtKB-UniRule"/>
</dbReference>
<keyword evidence="10" id="KW-1185">Reference proteome</keyword>
<dbReference type="Proteomes" id="UP000005615">
    <property type="component" value="Unassembled WGS sequence"/>
</dbReference>
<proteinExistence type="inferred from homology"/>
<dbReference type="GO" id="GO:0005524">
    <property type="term" value="F:ATP binding"/>
    <property type="evidence" value="ECO:0007669"/>
    <property type="project" value="UniProtKB-UniRule"/>
</dbReference>
<comment type="catalytic activity">
    <reaction evidence="7 8">
        <text>CMP + ATP = CDP + ADP</text>
        <dbReference type="Rhea" id="RHEA:11600"/>
        <dbReference type="ChEBI" id="CHEBI:30616"/>
        <dbReference type="ChEBI" id="CHEBI:58069"/>
        <dbReference type="ChEBI" id="CHEBI:60377"/>
        <dbReference type="ChEBI" id="CHEBI:456216"/>
        <dbReference type="EC" id="2.7.4.25"/>
    </reaction>
</comment>
<gene>
    <name evidence="8" type="primary">cmk</name>
    <name evidence="9" type="ORF">IMCC3088_596</name>
</gene>
<dbReference type="CDD" id="cd02020">
    <property type="entry name" value="CMPK"/>
    <property type="match status" value="1"/>
</dbReference>
<dbReference type="EC" id="2.7.4.25" evidence="8"/>
<dbReference type="eggNOG" id="COG0283">
    <property type="taxonomic scope" value="Bacteria"/>
</dbReference>
<dbReference type="Gene3D" id="3.40.50.300">
    <property type="entry name" value="P-loop containing nucleotide triphosphate hydrolases"/>
    <property type="match status" value="1"/>
</dbReference>
<evidence type="ECO:0000256" key="5">
    <source>
        <dbReference type="ARBA" id="ARBA00022840"/>
    </source>
</evidence>
<protein>
    <recommendedName>
        <fullName evidence="8">Cytidylate kinase</fullName>
        <shortName evidence="8">CK</shortName>
        <ecNumber evidence="8">2.7.4.25</ecNumber>
    </recommendedName>
    <alternativeName>
        <fullName evidence="8">Cytidine monophosphate kinase</fullName>
        <shortName evidence="8">CMP kinase</shortName>
    </alternativeName>
</protein>
<evidence type="ECO:0000256" key="4">
    <source>
        <dbReference type="ARBA" id="ARBA00022777"/>
    </source>
</evidence>
<evidence type="ECO:0000256" key="1">
    <source>
        <dbReference type="ARBA" id="ARBA00009427"/>
    </source>
</evidence>
<dbReference type="GO" id="GO:0036430">
    <property type="term" value="F:CMP kinase activity"/>
    <property type="evidence" value="ECO:0007669"/>
    <property type="project" value="RHEA"/>
</dbReference>
<dbReference type="HAMAP" id="MF_00238">
    <property type="entry name" value="Cytidyl_kinase_type1"/>
    <property type="match status" value="1"/>
</dbReference>
<dbReference type="EMBL" id="AEIG01000016">
    <property type="protein sequence ID" value="EGG30350.1"/>
    <property type="molecule type" value="Genomic_DNA"/>
</dbReference>
<name>F3KZY4_9GAMM</name>
<dbReference type="OrthoDB" id="9807434at2"/>
<feature type="binding site" evidence="8">
    <location>
        <begin position="9"/>
        <end position="17"/>
    </location>
    <ligand>
        <name>ATP</name>
        <dbReference type="ChEBI" id="CHEBI:30616"/>
    </ligand>
</feature>
<evidence type="ECO:0000313" key="10">
    <source>
        <dbReference type="Proteomes" id="UP000005615"/>
    </source>
</evidence>
<comment type="catalytic activity">
    <reaction evidence="6 8">
        <text>dCMP + ATP = dCDP + ADP</text>
        <dbReference type="Rhea" id="RHEA:25094"/>
        <dbReference type="ChEBI" id="CHEBI:30616"/>
        <dbReference type="ChEBI" id="CHEBI:57566"/>
        <dbReference type="ChEBI" id="CHEBI:58593"/>
        <dbReference type="ChEBI" id="CHEBI:456216"/>
        <dbReference type="EC" id="2.7.4.25"/>
    </reaction>
</comment>
<dbReference type="InterPro" id="IPR011994">
    <property type="entry name" value="Cytidylate_kinase_dom"/>
</dbReference>
<dbReference type="STRING" id="2518989.IMCC3088_596"/>
<comment type="similarity">
    <text evidence="1 8">Belongs to the cytidylate kinase family. Type 1 subfamily.</text>
</comment>
<evidence type="ECO:0000256" key="3">
    <source>
        <dbReference type="ARBA" id="ARBA00022741"/>
    </source>
</evidence>
<evidence type="ECO:0000256" key="6">
    <source>
        <dbReference type="ARBA" id="ARBA00047615"/>
    </source>
</evidence>
<dbReference type="RefSeq" id="WP_009574978.1">
    <property type="nucleotide sequence ID" value="NZ_AEIG01000016.1"/>
</dbReference>
<evidence type="ECO:0000256" key="7">
    <source>
        <dbReference type="ARBA" id="ARBA00048478"/>
    </source>
</evidence>
<keyword evidence="3 8" id="KW-0547">Nucleotide-binding</keyword>